<evidence type="ECO:0000256" key="6">
    <source>
        <dbReference type="ARBA" id="ARBA00022984"/>
    </source>
</evidence>
<evidence type="ECO:0000256" key="8">
    <source>
        <dbReference type="ARBA" id="ARBA00023306"/>
    </source>
</evidence>
<evidence type="ECO:0000256" key="3">
    <source>
        <dbReference type="ARBA" id="ARBA00022676"/>
    </source>
</evidence>
<evidence type="ECO:0000256" key="10">
    <source>
        <dbReference type="HAMAP-Rule" id="MF_00033"/>
    </source>
</evidence>
<dbReference type="Proteomes" id="UP000008952">
    <property type="component" value="Unassembled WGS sequence"/>
</dbReference>
<comment type="caution">
    <text evidence="13">The sequence shown here is derived from an EMBL/GenBank/DDBJ whole genome shotgun (WGS) entry which is preliminary data.</text>
</comment>
<dbReference type="HAMAP" id="MF_00033">
    <property type="entry name" value="MurG"/>
    <property type="match status" value="1"/>
</dbReference>
<comment type="subcellular location">
    <subcellularLocation>
        <location evidence="10">Cell membrane</location>
        <topology evidence="10">Peripheral membrane protein</topology>
        <orientation evidence="10">Cytoplasmic side</orientation>
    </subcellularLocation>
</comment>
<dbReference type="GO" id="GO:0051991">
    <property type="term" value="F:UDP-N-acetyl-D-glucosamine:N-acetylmuramoyl-L-alanyl-D-glutamyl-meso-2,6-diaminopimelyl-D-alanyl-D-alanine-diphosphoundecaprenol 4-beta-N-acetylglucosaminlytransferase activity"/>
    <property type="evidence" value="ECO:0007669"/>
    <property type="project" value="RHEA"/>
</dbReference>
<keyword evidence="7 10" id="KW-0472">Membrane</keyword>
<feature type="domain" description="Glycosyl transferase family 28 C-terminal" evidence="12">
    <location>
        <begin position="187"/>
        <end position="350"/>
    </location>
</feature>
<keyword evidence="6 10" id="KW-0573">Peptidoglycan synthesis</keyword>
<dbReference type="GO" id="GO:0008360">
    <property type="term" value="P:regulation of cell shape"/>
    <property type="evidence" value="ECO:0007669"/>
    <property type="project" value="UniProtKB-KW"/>
</dbReference>
<dbReference type="RefSeq" id="WP_008040140.1">
    <property type="nucleotide sequence ID" value="NZ_JH725147.1"/>
</dbReference>
<feature type="binding site" evidence="10">
    <location>
        <begin position="14"/>
        <end position="16"/>
    </location>
    <ligand>
        <name>UDP-N-acetyl-alpha-D-glucosamine</name>
        <dbReference type="ChEBI" id="CHEBI:57705"/>
    </ligand>
</feature>
<keyword evidence="14" id="KW-1185">Reference proteome</keyword>
<dbReference type="GO" id="GO:0005975">
    <property type="term" value="P:carbohydrate metabolic process"/>
    <property type="evidence" value="ECO:0007669"/>
    <property type="project" value="InterPro"/>
</dbReference>
<evidence type="ECO:0000256" key="4">
    <source>
        <dbReference type="ARBA" id="ARBA00022679"/>
    </source>
</evidence>
<name>J1JWU6_9HYPH</name>
<comment type="pathway">
    <text evidence="10">Cell wall biogenesis; peptidoglycan biosynthesis.</text>
</comment>
<comment type="catalytic activity">
    <reaction evidence="10">
        <text>di-trans,octa-cis-undecaprenyl diphospho-N-acetyl-alpha-D-muramoyl-L-alanyl-D-glutamyl-meso-2,6-diaminopimeloyl-D-alanyl-D-alanine + UDP-N-acetyl-alpha-D-glucosamine = di-trans,octa-cis-undecaprenyl diphospho-[N-acetyl-alpha-D-glucosaminyl-(1-&gt;4)]-N-acetyl-alpha-D-muramoyl-L-alanyl-D-glutamyl-meso-2,6-diaminopimeloyl-D-alanyl-D-alanine + UDP + H(+)</text>
        <dbReference type="Rhea" id="RHEA:31227"/>
        <dbReference type="ChEBI" id="CHEBI:15378"/>
        <dbReference type="ChEBI" id="CHEBI:57705"/>
        <dbReference type="ChEBI" id="CHEBI:58223"/>
        <dbReference type="ChEBI" id="CHEBI:61387"/>
        <dbReference type="ChEBI" id="CHEBI:61388"/>
        <dbReference type="EC" id="2.4.1.227"/>
    </reaction>
</comment>
<dbReference type="HOGENOM" id="CLU_037404_2_1_5"/>
<evidence type="ECO:0000259" key="11">
    <source>
        <dbReference type="Pfam" id="PF03033"/>
    </source>
</evidence>
<dbReference type="OrthoDB" id="9808936at2"/>
<proteinExistence type="inferred from homology"/>
<feature type="binding site" evidence="10">
    <location>
        <position position="165"/>
    </location>
    <ligand>
        <name>UDP-N-acetyl-alpha-D-glucosamine</name>
        <dbReference type="ChEBI" id="CHEBI:57705"/>
    </ligand>
</feature>
<dbReference type="NCBIfam" id="TIGR01133">
    <property type="entry name" value="murG"/>
    <property type="match status" value="1"/>
</dbReference>
<feature type="domain" description="Glycosyltransferase family 28 N-terminal" evidence="11">
    <location>
        <begin position="7"/>
        <end position="143"/>
    </location>
</feature>
<comment type="similarity">
    <text evidence="10">Belongs to the glycosyltransferase 28 family. MurG subfamily.</text>
</comment>
<comment type="caution">
    <text evidence="10">Lacks conserved residue(s) required for the propagation of feature annotation.</text>
</comment>
<comment type="function">
    <text evidence="10">Cell wall formation. Catalyzes the transfer of a GlcNAc subunit on undecaprenyl-pyrophosphoryl-MurNAc-pentapeptide (lipid intermediate I) to form undecaprenyl-pyrophosphoryl-MurNAc-(pentapeptide)GlcNAc (lipid intermediate II).</text>
</comment>
<dbReference type="GO" id="GO:0005886">
    <property type="term" value="C:plasma membrane"/>
    <property type="evidence" value="ECO:0007669"/>
    <property type="project" value="UniProtKB-SubCell"/>
</dbReference>
<dbReference type="eggNOG" id="COG0707">
    <property type="taxonomic scope" value="Bacteria"/>
</dbReference>
<accession>J1JWU6</accession>
<evidence type="ECO:0000313" key="13">
    <source>
        <dbReference type="EMBL" id="EJF89065.1"/>
    </source>
</evidence>
<dbReference type="Gene3D" id="3.40.50.2000">
    <property type="entry name" value="Glycogen Phosphorylase B"/>
    <property type="match status" value="2"/>
</dbReference>
<feature type="binding site" evidence="10">
    <location>
        <position position="125"/>
    </location>
    <ligand>
        <name>UDP-N-acetyl-alpha-D-glucosamine</name>
        <dbReference type="ChEBI" id="CHEBI:57705"/>
    </ligand>
</feature>
<dbReference type="CDD" id="cd03785">
    <property type="entry name" value="GT28_MurG"/>
    <property type="match status" value="1"/>
</dbReference>
<dbReference type="GO" id="GO:0051301">
    <property type="term" value="P:cell division"/>
    <property type="evidence" value="ECO:0007669"/>
    <property type="project" value="UniProtKB-KW"/>
</dbReference>
<feature type="binding site" evidence="10">
    <location>
        <position position="193"/>
    </location>
    <ligand>
        <name>UDP-N-acetyl-alpha-D-glucosamine</name>
        <dbReference type="ChEBI" id="CHEBI:57705"/>
    </ligand>
</feature>
<keyword evidence="3 10" id="KW-0328">Glycosyltransferase</keyword>
<evidence type="ECO:0000313" key="14">
    <source>
        <dbReference type="Proteomes" id="UP000008952"/>
    </source>
</evidence>
<dbReference type="EC" id="2.4.1.227" evidence="10"/>
<evidence type="ECO:0000256" key="1">
    <source>
        <dbReference type="ARBA" id="ARBA00022475"/>
    </source>
</evidence>
<keyword evidence="4 10" id="KW-0808">Transferase</keyword>
<keyword evidence="5 10" id="KW-0133">Cell shape</keyword>
<dbReference type="PANTHER" id="PTHR21015:SF22">
    <property type="entry name" value="GLYCOSYLTRANSFERASE"/>
    <property type="match status" value="1"/>
</dbReference>
<feature type="binding site" evidence="10">
    <location>
        <position position="293"/>
    </location>
    <ligand>
        <name>UDP-N-acetyl-alpha-D-glucosamine</name>
        <dbReference type="ChEBI" id="CHEBI:57705"/>
    </ligand>
</feature>
<dbReference type="InterPro" id="IPR004276">
    <property type="entry name" value="GlycoTrans_28_N"/>
</dbReference>
<keyword evidence="8 10" id="KW-0131">Cell cycle</keyword>
<evidence type="ECO:0000259" key="12">
    <source>
        <dbReference type="Pfam" id="PF04101"/>
    </source>
</evidence>
<evidence type="ECO:0000256" key="7">
    <source>
        <dbReference type="ARBA" id="ARBA00023136"/>
    </source>
</evidence>
<dbReference type="EMBL" id="AIMB01000008">
    <property type="protein sequence ID" value="EJF89065.1"/>
    <property type="molecule type" value="Genomic_DNA"/>
</dbReference>
<dbReference type="GO" id="GO:0009252">
    <property type="term" value="P:peptidoglycan biosynthetic process"/>
    <property type="evidence" value="ECO:0007669"/>
    <property type="project" value="UniProtKB-UniRule"/>
</dbReference>
<keyword evidence="2 10" id="KW-0132">Cell division</keyword>
<dbReference type="SUPFAM" id="SSF53756">
    <property type="entry name" value="UDP-Glycosyltransferase/glycogen phosphorylase"/>
    <property type="match status" value="1"/>
</dbReference>
<dbReference type="Pfam" id="PF04101">
    <property type="entry name" value="Glyco_tran_28_C"/>
    <property type="match status" value="1"/>
</dbReference>
<dbReference type="GO" id="GO:0050511">
    <property type="term" value="F:undecaprenyldiphospho-muramoylpentapeptide beta-N-acetylglucosaminyltransferase activity"/>
    <property type="evidence" value="ECO:0007669"/>
    <property type="project" value="UniProtKB-UniRule"/>
</dbReference>
<dbReference type="PANTHER" id="PTHR21015">
    <property type="entry name" value="UDP-N-ACETYLGLUCOSAMINE--N-ACETYLMURAMYL-(PENTAPEPTIDE) PYROPHOSPHORYL-UNDECAPRENOL N-ACETYLGLUCOSAMINE TRANSFERASE 1"/>
    <property type="match status" value="1"/>
</dbReference>
<dbReference type="InterPro" id="IPR006009">
    <property type="entry name" value="GlcNAc_MurG"/>
</dbReference>
<evidence type="ECO:0000256" key="2">
    <source>
        <dbReference type="ARBA" id="ARBA00022618"/>
    </source>
</evidence>
<dbReference type="GO" id="GO:0071555">
    <property type="term" value="P:cell wall organization"/>
    <property type="evidence" value="ECO:0007669"/>
    <property type="project" value="UniProtKB-KW"/>
</dbReference>
<reference evidence="13 14" key="1">
    <citation type="submission" date="2012-03" db="EMBL/GenBank/DDBJ databases">
        <title>The Genome Sequence of Bartonella tamiae Th239.</title>
        <authorList>
            <consortium name="The Broad Institute Genome Sequencing Platform"/>
            <consortium name="The Broad Institute Genome Sequencing Center for Infectious Disease"/>
            <person name="Feldgarden M."/>
            <person name="Kirby J."/>
            <person name="Kosoy M."/>
            <person name="Birtles R."/>
            <person name="Probert W.S."/>
            <person name="Chiaraviglio L."/>
            <person name="Young S.K."/>
            <person name="Zeng Q."/>
            <person name="Gargeya S."/>
            <person name="Fitzgerald M."/>
            <person name="Haas B."/>
            <person name="Abouelleil A."/>
            <person name="Alvarado L."/>
            <person name="Arachchi H.M."/>
            <person name="Berlin A."/>
            <person name="Chapman S.B."/>
            <person name="Gearin G."/>
            <person name="Goldberg J."/>
            <person name="Griggs A."/>
            <person name="Gujja S."/>
            <person name="Hansen M."/>
            <person name="Heiman D."/>
            <person name="Howarth C."/>
            <person name="Larimer J."/>
            <person name="Lui A."/>
            <person name="MacDonald P.J.P."/>
            <person name="McCowen C."/>
            <person name="Montmayeur A."/>
            <person name="Murphy C."/>
            <person name="Neiman D."/>
            <person name="Pearson M."/>
            <person name="Priest M."/>
            <person name="Roberts A."/>
            <person name="Saif S."/>
            <person name="Shea T."/>
            <person name="Sisk P."/>
            <person name="Stolte C."/>
            <person name="Sykes S."/>
            <person name="Wortman J."/>
            <person name="Nusbaum C."/>
            <person name="Birren B."/>
        </authorList>
    </citation>
    <scope>NUCLEOTIDE SEQUENCE [LARGE SCALE GENOMIC DNA]</scope>
    <source>
        <strain evidence="13 14">Th239</strain>
    </source>
</reference>
<dbReference type="InterPro" id="IPR007235">
    <property type="entry name" value="Glyco_trans_28_C"/>
</dbReference>
<organism evidence="13 14">
    <name type="scientific">Bartonella tamiae Th239</name>
    <dbReference type="NCBI Taxonomy" id="1094558"/>
    <lineage>
        <taxon>Bacteria</taxon>
        <taxon>Pseudomonadati</taxon>
        <taxon>Pseudomonadota</taxon>
        <taxon>Alphaproteobacteria</taxon>
        <taxon>Hyphomicrobiales</taxon>
        <taxon>Bartonellaceae</taxon>
        <taxon>Bartonella</taxon>
    </lineage>
</organism>
<dbReference type="Pfam" id="PF03033">
    <property type="entry name" value="Glyco_transf_28"/>
    <property type="match status" value="1"/>
</dbReference>
<evidence type="ECO:0000256" key="9">
    <source>
        <dbReference type="ARBA" id="ARBA00023316"/>
    </source>
</evidence>
<keyword evidence="9 10" id="KW-0961">Cell wall biogenesis/degradation</keyword>
<dbReference type="AlphaFoldDB" id="J1JWU6"/>
<dbReference type="PATRIC" id="fig|1094558.3.peg.1728"/>
<dbReference type="UniPathway" id="UPA00219"/>
<sequence length="374" mass="40525">MSKKQTIFLVAGGTGGHLFPAEALGEELCQRGYDVHLATDMRAKQFVRFFDDDHIHIVPSATITGKNPIALIKTLWQLVRGVRYSRKLFRQFKPVLVGGFGGYPTLPPLYAAQSRGILTFIHEQNAVMGRANHALAAKANAIAGGFLAKEGPFAEKIYMTGNPLRSAVIEVAKQPYKPSRAQEPFHLLIFGGSQGASFFSQIVPQAMELVDKDILKRLRIVHQSRGDAPALKSAYKALGIEAEIAPFFDDMAQKMANAQFIIARSGASTVSEIAGIGRPALLVPYPYALDHDQAMNAARLAQTGGVKVIEEKNLDAQELADLLKVICHNSELLMTQAQAAHTVGVLDATKKLANLAEAIIKGEKIEACQKGETA</sequence>
<protein>
    <recommendedName>
        <fullName evidence="10">UDP-N-acetylglucosamine--N-acetylmuramyl-(pentapeptide) pyrophosphoryl-undecaprenol N-acetylglucosamine transferase</fullName>
        <ecNumber evidence="10">2.4.1.227</ecNumber>
    </recommendedName>
    <alternativeName>
        <fullName evidence="10">Undecaprenyl-PP-MurNAc-pentapeptide-UDPGlcNAc GlcNAc transferase</fullName>
    </alternativeName>
</protein>
<gene>
    <name evidence="10" type="primary">murG</name>
    <name evidence="13" type="ORF">ME5_01616</name>
</gene>
<evidence type="ECO:0000256" key="5">
    <source>
        <dbReference type="ARBA" id="ARBA00022960"/>
    </source>
</evidence>
<keyword evidence="1 10" id="KW-1003">Cell membrane</keyword>
<dbReference type="STRING" id="1094558.ME5_01616"/>